<reference evidence="1" key="1">
    <citation type="submission" date="2019-03" db="EMBL/GenBank/DDBJ databases">
        <authorList>
            <person name="Mank J."/>
            <person name="Almeida P."/>
        </authorList>
    </citation>
    <scope>NUCLEOTIDE SEQUENCE</scope>
    <source>
        <strain evidence="1">78183</strain>
    </source>
</reference>
<name>A0A6N2L8Q4_SALVM</name>
<dbReference type="EMBL" id="CAADRP010000924">
    <property type="protein sequence ID" value="VFU33671.1"/>
    <property type="molecule type" value="Genomic_DNA"/>
</dbReference>
<dbReference type="AlphaFoldDB" id="A0A6N2L8Q4"/>
<sequence length="72" mass="8368">MTKTMALIIKAKTCQKLYMKAKFPQDHMTVAEEAEICWQNPDNNLLEMVENIYLELIGRSSTETTRGEEEEE</sequence>
<organism evidence="1">
    <name type="scientific">Salix viminalis</name>
    <name type="common">Common osier</name>
    <name type="synonym">Basket willow</name>
    <dbReference type="NCBI Taxonomy" id="40686"/>
    <lineage>
        <taxon>Eukaryota</taxon>
        <taxon>Viridiplantae</taxon>
        <taxon>Streptophyta</taxon>
        <taxon>Embryophyta</taxon>
        <taxon>Tracheophyta</taxon>
        <taxon>Spermatophyta</taxon>
        <taxon>Magnoliopsida</taxon>
        <taxon>eudicotyledons</taxon>
        <taxon>Gunneridae</taxon>
        <taxon>Pentapetalae</taxon>
        <taxon>rosids</taxon>
        <taxon>fabids</taxon>
        <taxon>Malpighiales</taxon>
        <taxon>Salicaceae</taxon>
        <taxon>Saliceae</taxon>
        <taxon>Salix</taxon>
    </lineage>
</organism>
<proteinExistence type="predicted"/>
<protein>
    <submittedName>
        <fullName evidence="1">Uncharacterized protein</fullName>
    </submittedName>
</protein>
<accession>A0A6N2L8Q4</accession>
<gene>
    <name evidence="1" type="ORF">SVIM_LOCUS155959</name>
</gene>
<evidence type="ECO:0000313" key="1">
    <source>
        <dbReference type="EMBL" id="VFU33671.1"/>
    </source>
</evidence>